<dbReference type="EMBL" id="JADHQD010000001">
    <property type="protein sequence ID" value="MBL6817826.1"/>
    <property type="molecule type" value="Genomic_DNA"/>
</dbReference>
<reference evidence="2" key="1">
    <citation type="submission" date="2020-10" db="EMBL/GenBank/DDBJ databases">
        <title>Microbiome of the Black Sea water column analyzed by genome centric metagenomics.</title>
        <authorList>
            <person name="Cabello-Yeves P.J."/>
            <person name="Callieri C."/>
            <person name="Picazo A."/>
            <person name="Mehrshad M."/>
            <person name="Haro-Moreno J.M."/>
            <person name="Roda-Garcia J."/>
            <person name="Dzembekova N."/>
            <person name="Slabakova V."/>
            <person name="Slabakova N."/>
            <person name="Moncheva S."/>
            <person name="Rodriguez-Valera F."/>
        </authorList>
    </citation>
    <scope>NUCLEOTIDE SEQUENCE</scope>
    <source>
        <strain evidence="2">BS307-5m-G50</strain>
    </source>
</reference>
<gene>
    <name evidence="2" type="ORF">ISQ64_00280</name>
</gene>
<dbReference type="SUPFAM" id="SSF56601">
    <property type="entry name" value="beta-lactamase/transpeptidase-like"/>
    <property type="match status" value="1"/>
</dbReference>
<dbReference type="InterPro" id="IPR001466">
    <property type="entry name" value="Beta-lactam-related"/>
</dbReference>
<dbReference type="PANTHER" id="PTHR43283:SF7">
    <property type="entry name" value="BETA-LACTAMASE-RELATED DOMAIN-CONTAINING PROTEIN"/>
    <property type="match status" value="1"/>
</dbReference>
<evidence type="ECO:0000259" key="1">
    <source>
        <dbReference type="Pfam" id="PF00144"/>
    </source>
</evidence>
<organism evidence="2 3">
    <name type="scientific">SAR86 cluster bacterium</name>
    <dbReference type="NCBI Taxonomy" id="2030880"/>
    <lineage>
        <taxon>Bacteria</taxon>
        <taxon>Pseudomonadati</taxon>
        <taxon>Pseudomonadota</taxon>
        <taxon>Gammaproteobacteria</taxon>
        <taxon>SAR86 cluster</taxon>
    </lineage>
</organism>
<feature type="domain" description="Beta-lactamase-related" evidence="1">
    <location>
        <begin position="62"/>
        <end position="329"/>
    </location>
</feature>
<sequence>MKQQTLSIYLPSLFIFFSFSLNSAEIYFPGSIWDSVSPESQNIESKNVQTLIDLAFTDNATLGVVVIKNGRIIGEKYAAGYNMNSHGTSWSMAKSYYAALVGISIDKGEINSLDDKVENYLEYFGDERSEITIRDLLNMSSGLDFPFHEHEKMFFQHDHLGYAKSIGVEKKAGLKFEYNNVNSMLIGDILYQATGKKADVLFKERILDTLEINDYKLWKDEKGNVMTYCCVDMSARDYSKFGLLFARNGMWNSQQIISKEFVDETFQLVWDITPERFTRLKRGYSLHWWVSAYEDNFKIFNTSGKFGQYTFVDRENDIIVTRITKYNQQDSGDIQKWGIMKYLKWAGVENAINLGRILIENGAIESGSDVITPFTDEEGESKEFYTIYGDFIGAIENLSCNCYPVEASN</sequence>
<dbReference type="Gene3D" id="3.40.710.10">
    <property type="entry name" value="DD-peptidase/beta-lactamase superfamily"/>
    <property type="match status" value="1"/>
</dbReference>
<name>A0A937LKT6_9GAMM</name>
<evidence type="ECO:0000313" key="3">
    <source>
        <dbReference type="Proteomes" id="UP000711391"/>
    </source>
</evidence>
<dbReference type="InterPro" id="IPR012338">
    <property type="entry name" value="Beta-lactam/transpept-like"/>
</dbReference>
<evidence type="ECO:0000313" key="2">
    <source>
        <dbReference type="EMBL" id="MBL6817826.1"/>
    </source>
</evidence>
<dbReference type="Proteomes" id="UP000711391">
    <property type="component" value="Unassembled WGS sequence"/>
</dbReference>
<dbReference type="Pfam" id="PF00144">
    <property type="entry name" value="Beta-lactamase"/>
    <property type="match status" value="1"/>
</dbReference>
<proteinExistence type="predicted"/>
<accession>A0A937LKT6</accession>
<comment type="caution">
    <text evidence="2">The sequence shown here is derived from an EMBL/GenBank/DDBJ whole genome shotgun (WGS) entry which is preliminary data.</text>
</comment>
<dbReference type="InterPro" id="IPR050789">
    <property type="entry name" value="Diverse_Enzym_Activities"/>
</dbReference>
<dbReference type="PANTHER" id="PTHR43283">
    <property type="entry name" value="BETA-LACTAMASE-RELATED"/>
    <property type="match status" value="1"/>
</dbReference>
<dbReference type="AlphaFoldDB" id="A0A937LKT6"/>
<protein>
    <submittedName>
        <fullName evidence="2">Beta-lactamase family protein</fullName>
    </submittedName>
</protein>